<organism evidence="4 5">
    <name type="scientific">Staphylococcus kloosii</name>
    <dbReference type="NCBI Taxonomy" id="29384"/>
    <lineage>
        <taxon>Bacteria</taxon>
        <taxon>Bacillati</taxon>
        <taxon>Bacillota</taxon>
        <taxon>Bacilli</taxon>
        <taxon>Bacillales</taxon>
        <taxon>Staphylococcaceae</taxon>
        <taxon>Staphylococcus</taxon>
    </lineage>
</organism>
<name>A0A151A442_9STAP</name>
<dbReference type="EMBL" id="LUGM01000002">
    <property type="protein sequence ID" value="KYH14158.1"/>
    <property type="molecule type" value="Genomic_DNA"/>
</dbReference>
<feature type="domain" description="N-acetyltransferase" evidence="3">
    <location>
        <begin position="8"/>
        <end position="143"/>
    </location>
</feature>
<reference evidence="4 5" key="1">
    <citation type="submission" date="2016-02" db="EMBL/GenBank/DDBJ databases">
        <title>Draft genome sequence of hydrocarbon degrading Staphylococcus saprophyticus Strain CNV2, isolated from crude-oil contaminated soil from Noonmati Oil Refinery, Guwahati, Assam, India.</title>
        <authorList>
            <person name="Mukherjee A."/>
            <person name="Chettri B."/>
            <person name="Langpoklakpam J."/>
            <person name="Singh A.K."/>
            <person name="Chattopadhyay D.J."/>
        </authorList>
    </citation>
    <scope>NUCLEOTIDE SEQUENCE [LARGE SCALE GENOMIC DNA]</scope>
    <source>
        <strain evidence="4 5">CNV2</strain>
    </source>
</reference>
<keyword evidence="1 4" id="KW-0808">Transferase</keyword>
<dbReference type="RefSeq" id="WP_061854344.1">
    <property type="nucleotide sequence ID" value="NZ_LUGM01000002.1"/>
</dbReference>
<dbReference type="Gene3D" id="3.40.630.30">
    <property type="match status" value="1"/>
</dbReference>
<dbReference type="Pfam" id="PF13508">
    <property type="entry name" value="Acetyltransf_7"/>
    <property type="match status" value="1"/>
</dbReference>
<dbReference type="InterPro" id="IPR016181">
    <property type="entry name" value="Acyl_CoA_acyltransferase"/>
</dbReference>
<evidence type="ECO:0000256" key="2">
    <source>
        <dbReference type="ARBA" id="ARBA00023315"/>
    </source>
</evidence>
<dbReference type="Proteomes" id="UP000075418">
    <property type="component" value="Unassembled WGS sequence"/>
</dbReference>
<proteinExistence type="predicted"/>
<dbReference type="PANTHER" id="PTHR43800">
    <property type="entry name" value="PEPTIDYL-LYSINE N-ACETYLTRANSFERASE YJAB"/>
    <property type="match status" value="1"/>
</dbReference>
<dbReference type="InterPro" id="IPR000182">
    <property type="entry name" value="GNAT_dom"/>
</dbReference>
<gene>
    <name evidence="4" type="ORF">A0131_05115</name>
</gene>
<dbReference type="GO" id="GO:0016747">
    <property type="term" value="F:acyltransferase activity, transferring groups other than amino-acyl groups"/>
    <property type="evidence" value="ECO:0007669"/>
    <property type="project" value="InterPro"/>
</dbReference>
<evidence type="ECO:0000313" key="4">
    <source>
        <dbReference type="EMBL" id="KYH14158.1"/>
    </source>
</evidence>
<dbReference type="SUPFAM" id="SSF55729">
    <property type="entry name" value="Acyl-CoA N-acyltransferases (Nat)"/>
    <property type="match status" value="1"/>
</dbReference>
<evidence type="ECO:0000313" key="5">
    <source>
        <dbReference type="Proteomes" id="UP000075418"/>
    </source>
</evidence>
<keyword evidence="2" id="KW-0012">Acyltransferase</keyword>
<evidence type="ECO:0000259" key="3">
    <source>
        <dbReference type="PROSITE" id="PS51186"/>
    </source>
</evidence>
<dbReference type="PANTHER" id="PTHR43800:SF1">
    <property type="entry name" value="PEPTIDYL-LYSINE N-ACETYLTRANSFERASE YJAB"/>
    <property type="match status" value="1"/>
</dbReference>
<evidence type="ECO:0000256" key="1">
    <source>
        <dbReference type="ARBA" id="ARBA00022679"/>
    </source>
</evidence>
<dbReference type="CDD" id="cd04301">
    <property type="entry name" value="NAT_SF"/>
    <property type="match status" value="1"/>
</dbReference>
<dbReference type="AlphaFoldDB" id="A0A151A442"/>
<protein>
    <submittedName>
        <fullName evidence="4">Acetyltransferase</fullName>
    </submittedName>
</protein>
<comment type="caution">
    <text evidence="4">The sequence shown here is derived from an EMBL/GenBank/DDBJ whole genome shotgun (WGS) entry which is preliminary data.</text>
</comment>
<dbReference type="PROSITE" id="PS51186">
    <property type="entry name" value="GNAT"/>
    <property type="match status" value="1"/>
</dbReference>
<sequence length="143" mass="17119">MKLIKYPLNEKDYTTALKIWEESVCATHDFLTETDRLTLKTEIPTYFKYVDAYLWFNENEVVGFSGINEQNLEMLFIAPEYFHKGYGTEILQYLIRENDIKYVDVNKDNYNALKFYQKNGFKQYKESKKDAQGRNYPILHLKL</sequence>
<accession>A0A151A442</accession>